<dbReference type="AlphaFoldDB" id="A0A397WN28"/>
<dbReference type="Gene3D" id="3.30.950.10">
    <property type="entry name" value="Methyltransferase, Cobalt-precorrin-4 Transmethylase, Domain 2"/>
    <property type="match status" value="1"/>
</dbReference>
<evidence type="ECO:0000256" key="2">
    <source>
        <dbReference type="ARBA" id="ARBA00006729"/>
    </source>
</evidence>
<dbReference type="Gene3D" id="3.40.1010.10">
    <property type="entry name" value="Cobalt-precorrin-4 Transmethylase, Domain 1"/>
    <property type="match status" value="1"/>
</dbReference>
<dbReference type="EMBL" id="MWMI01000002">
    <property type="protein sequence ID" value="RIB35475.1"/>
    <property type="molecule type" value="Genomic_DNA"/>
</dbReference>
<dbReference type="GO" id="GO:0032259">
    <property type="term" value="P:methylation"/>
    <property type="evidence" value="ECO:0007669"/>
    <property type="project" value="UniProtKB-KW"/>
</dbReference>
<evidence type="ECO:0000313" key="8">
    <source>
        <dbReference type="EMBL" id="RIB35475.1"/>
    </source>
</evidence>
<dbReference type="GO" id="GO:0017183">
    <property type="term" value="P:protein histidyl modification to diphthamide"/>
    <property type="evidence" value="ECO:0007669"/>
    <property type="project" value="UniProtKB-UniPathway"/>
</dbReference>
<dbReference type="GO" id="GO:0004164">
    <property type="term" value="F:diphthine synthase activity"/>
    <property type="evidence" value="ECO:0007669"/>
    <property type="project" value="InterPro"/>
</dbReference>
<dbReference type="CDD" id="cd11647">
    <property type="entry name" value="DHP5_DphB"/>
    <property type="match status" value="1"/>
</dbReference>
<name>A0A397WN28_9ARCH</name>
<evidence type="ECO:0000259" key="7">
    <source>
        <dbReference type="Pfam" id="PF00590"/>
    </source>
</evidence>
<dbReference type="InterPro" id="IPR014777">
    <property type="entry name" value="4pyrrole_Mease_sub1"/>
</dbReference>
<feature type="binding site" evidence="6">
    <location>
        <position position="201"/>
    </location>
    <ligand>
        <name>S-adenosyl-L-methionine</name>
        <dbReference type="ChEBI" id="CHEBI:59789"/>
    </ligand>
</feature>
<feature type="domain" description="Tetrapyrrole methylase" evidence="7">
    <location>
        <begin position="8"/>
        <end position="214"/>
    </location>
</feature>
<dbReference type="NCBIfam" id="TIGR00522">
    <property type="entry name" value="dph5"/>
    <property type="match status" value="1"/>
</dbReference>
<feature type="binding site" evidence="6">
    <location>
        <begin position="111"/>
        <end position="112"/>
    </location>
    <ligand>
        <name>S-adenosyl-L-methionine</name>
        <dbReference type="ChEBI" id="CHEBI:59789"/>
    </ligand>
</feature>
<evidence type="ECO:0000256" key="5">
    <source>
        <dbReference type="ARBA" id="ARBA00022691"/>
    </source>
</evidence>
<dbReference type="Pfam" id="PF00590">
    <property type="entry name" value="TP_methylase"/>
    <property type="match status" value="1"/>
</dbReference>
<dbReference type="Proteomes" id="UP000266622">
    <property type="component" value="Unassembled WGS sequence"/>
</dbReference>
<dbReference type="UniPathway" id="UPA00559"/>
<evidence type="ECO:0000313" key="9">
    <source>
        <dbReference type="Proteomes" id="UP000266622"/>
    </source>
</evidence>
<dbReference type="PANTHER" id="PTHR10882:SF0">
    <property type="entry name" value="DIPHTHINE METHYL ESTER SYNTHASE"/>
    <property type="match status" value="1"/>
</dbReference>
<accession>A0A397WN28</accession>
<protein>
    <submittedName>
        <fullName evidence="8">Diphthine synthase</fullName>
    </submittedName>
</protein>
<evidence type="ECO:0000256" key="4">
    <source>
        <dbReference type="ARBA" id="ARBA00022679"/>
    </source>
</evidence>
<reference evidence="8 9" key="1">
    <citation type="journal article" date="2018" name="Syst. Appl. Microbiol.">
        <title>A new symbiotic nanoarchaeote (Candidatus Nanoclepta minutus) and its host (Zestosphaera tikiterensis gen. nov., sp. nov.) from a New Zealand hot spring.</title>
        <authorList>
            <person name="St John E."/>
            <person name="Liu Y."/>
            <person name="Podar M."/>
            <person name="Stott M.B."/>
            <person name="Meneghin J."/>
            <person name="Chen Z."/>
            <person name="Lagutin K."/>
            <person name="Mitchell K."/>
            <person name="Reysenbach A.L."/>
        </authorList>
    </citation>
    <scope>NUCLEOTIDE SEQUENCE [LARGE SCALE GENOMIC DNA]</scope>
    <source>
        <strain evidence="8">NZ3</strain>
    </source>
</reference>
<evidence type="ECO:0000256" key="1">
    <source>
        <dbReference type="ARBA" id="ARBA00005156"/>
    </source>
</evidence>
<evidence type="ECO:0000256" key="3">
    <source>
        <dbReference type="ARBA" id="ARBA00022603"/>
    </source>
</evidence>
<dbReference type="InterPro" id="IPR004551">
    <property type="entry name" value="Dphthn_synthase"/>
</dbReference>
<gene>
    <name evidence="8" type="ORF">BXU00_01780</name>
</gene>
<dbReference type="PIRSF" id="PIRSF036432">
    <property type="entry name" value="Diphthine_synth"/>
    <property type="match status" value="1"/>
</dbReference>
<comment type="caution">
    <text evidence="8">The sequence shown here is derived from an EMBL/GenBank/DDBJ whole genome shotgun (WGS) entry which is preliminary data.</text>
</comment>
<dbReference type="PANTHER" id="PTHR10882">
    <property type="entry name" value="DIPHTHINE SYNTHASE"/>
    <property type="match status" value="1"/>
</dbReference>
<keyword evidence="3" id="KW-0489">Methyltransferase</keyword>
<comment type="similarity">
    <text evidence="2">Belongs to the diphthine synthase family.</text>
</comment>
<evidence type="ECO:0000256" key="6">
    <source>
        <dbReference type="PIRSR" id="PIRSR036432-1"/>
    </source>
</evidence>
<keyword evidence="4" id="KW-0808">Transferase</keyword>
<dbReference type="InterPro" id="IPR035996">
    <property type="entry name" value="4pyrrol_Methylase_sf"/>
</dbReference>
<feature type="binding site" evidence="6">
    <location>
        <position position="158"/>
    </location>
    <ligand>
        <name>S-adenosyl-L-methionine</name>
        <dbReference type="ChEBI" id="CHEBI:59789"/>
    </ligand>
</feature>
<sequence>MFILGGIGHNREEIPIGIVEKIKEADYVFLEGYTNFIDEDTLRYLRSLREDIIIVDRNFVEGELEDFILKNRDKKIMLLVSGNPLFATTHAYFLKFCKDNNIEFKVIGSSSIFDEVGKTGLFLYKFGKIVSIPFHESESFFEDIIVNYKNGMHTLILLDLDPISGKYLDLREALNRIINLDRLKNTNMFSDKTEIVLCSNLGREGERIIYTDIKNAMNLNLNPPICIIIPGRLNEIEKEILKCMTSY</sequence>
<dbReference type="InterPro" id="IPR014776">
    <property type="entry name" value="4pyrrole_Mease_sub2"/>
</dbReference>
<keyword evidence="5 6" id="KW-0949">S-adenosyl-L-methionine</keyword>
<dbReference type="SUPFAM" id="SSF53790">
    <property type="entry name" value="Tetrapyrrole methylase"/>
    <property type="match status" value="1"/>
</dbReference>
<organism evidence="8 9">
    <name type="scientific">Candidatus Nanoclepta minutus</name>
    <dbReference type="NCBI Taxonomy" id="1940235"/>
    <lineage>
        <taxon>Archaea</taxon>
        <taxon>Nanobdellota</taxon>
        <taxon>Candidatus Nanoclepta</taxon>
    </lineage>
</organism>
<comment type="pathway">
    <text evidence="1">Protein modification; peptidyl-diphthamide biosynthesis.</text>
</comment>
<proteinExistence type="inferred from homology"/>
<dbReference type="InterPro" id="IPR000878">
    <property type="entry name" value="4pyrrol_Mease"/>
</dbReference>